<feature type="transmembrane region" description="Helical" evidence="1">
    <location>
        <begin position="75"/>
        <end position="97"/>
    </location>
</feature>
<keyword evidence="3" id="KW-1185">Reference proteome</keyword>
<proteinExistence type="predicted"/>
<keyword evidence="1" id="KW-0472">Membrane</keyword>
<feature type="transmembrane region" description="Helical" evidence="1">
    <location>
        <begin position="42"/>
        <end position="63"/>
    </location>
</feature>
<keyword evidence="1" id="KW-1133">Transmembrane helix</keyword>
<keyword evidence="1" id="KW-0812">Transmembrane</keyword>
<dbReference type="KEGG" id="pacs:FAZ98_18275"/>
<evidence type="ECO:0000313" key="3">
    <source>
        <dbReference type="Proteomes" id="UP000433577"/>
    </source>
</evidence>
<dbReference type="RefSeq" id="WP_158952707.1">
    <property type="nucleotide sequence ID" value="NZ_CP046914.1"/>
</dbReference>
<dbReference type="AlphaFoldDB" id="A0A7Z2GKY9"/>
<evidence type="ECO:0000256" key="1">
    <source>
        <dbReference type="SAM" id="Phobius"/>
    </source>
</evidence>
<dbReference type="Proteomes" id="UP000433577">
    <property type="component" value="Chromosome 2"/>
</dbReference>
<reference evidence="2 3" key="1">
    <citation type="submission" date="2019-12" db="EMBL/GenBank/DDBJ databases">
        <title>Paraburkholderia acidiphila 7Q-K02 sp. nov and Paraburkholderia acidisoli DHF22 sp. nov., two strains isolated from forest soil.</title>
        <authorList>
            <person name="Gao Z."/>
            <person name="Qiu L."/>
        </authorList>
    </citation>
    <scope>NUCLEOTIDE SEQUENCE [LARGE SCALE GENOMIC DNA]</scope>
    <source>
        <strain evidence="2 3">DHF22</strain>
    </source>
</reference>
<dbReference type="OrthoDB" id="9101173at2"/>
<feature type="transmembrane region" description="Helical" evidence="1">
    <location>
        <begin position="7"/>
        <end position="30"/>
    </location>
</feature>
<sequence length="98" mass="10276">MQSPAGSVAALSSAAATMFSVGMIFLGYWGLHESSAWRPSDVVIVALALFGFACLGSVPYIATSPAKPEDESRLMLARKAFLVGVVAVWVSIGVSVIW</sequence>
<evidence type="ECO:0000313" key="2">
    <source>
        <dbReference type="EMBL" id="QGZ63717.1"/>
    </source>
</evidence>
<gene>
    <name evidence="2" type="ORF">FAZ98_18275</name>
</gene>
<dbReference type="EMBL" id="CP046914">
    <property type="protein sequence ID" value="QGZ63717.1"/>
    <property type="molecule type" value="Genomic_DNA"/>
</dbReference>
<protein>
    <submittedName>
        <fullName evidence="2">Uncharacterized protein</fullName>
    </submittedName>
</protein>
<accession>A0A7Z2GKY9</accession>
<name>A0A7Z2GKY9_9BURK</name>
<organism evidence="2 3">
    <name type="scientific">Paraburkholderia acidisoli</name>
    <dbReference type="NCBI Taxonomy" id="2571748"/>
    <lineage>
        <taxon>Bacteria</taxon>
        <taxon>Pseudomonadati</taxon>
        <taxon>Pseudomonadota</taxon>
        <taxon>Betaproteobacteria</taxon>
        <taxon>Burkholderiales</taxon>
        <taxon>Burkholderiaceae</taxon>
        <taxon>Paraburkholderia</taxon>
    </lineage>
</organism>